<evidence type="ECO:0000313" key="1">
    <source>
        <dbReference type="EMBL" id="DAD65869.1"/>
    </source>
</evidence>
<protein>
    <submittedName>
        <fullName evidence="1">Uncharacterized protein</fullName>
    </submittedName>
</protein>
<organism evidence="1">
    <name type="scientific">CrAss-like virus sp. ctt4r3</name>
    <dbReference type="NCBI Taxonomy" id="2823619"/>
    <lineage>
        <taxon>Viruses</taxon>
        <taxon>Duplodnaviria</taxon>
        <taxon>Heunggongvirae</taxon>
        <taxon>Uroviricota</taxon>
        <taxon>Caudoviricetes</taxon>
        <taxon>Crassvirales</taxon>
    </lineage>
</organism>
<name>A0A8S5L7L3_9CAUD</name>
<reference evidence="1" key="1">
    <citation type="journal article" date="2021" name="Proc. Natl. Acad. Sci. U.S.A.">
        <title>A Catalog of Tens of Thousands of Viruses from Human Metagenomes Reveals Hidden Associations with Chronic Diseases.</title>
        <authorList>
            <person name="Tisza M.J."/>
            <person name="Buck C.B."/>
        </authorList>
    </citation>
    <scope>NUCLEOTIDE SEQUENCE</scope>
    <source>
        <strain evidence="1">Ctt4r3</strain>
    </source>
</reference>
<sequence length="89" mass="10499">MNAQFIRVDNKAVSDIFQMKDNPFHVNDEIDLEYWDTVTDEETDEDKSVTDGNFQGIFRIVSIRHEVRLRHIITTYYEHGVTNILIEPV</sequence>
<proteinExistence type="predicted"/>
<dbReference type="EMBL" id="BK014649">
    <property type="protein sequence ID" value="DAD65869.1"/>
    <property type="molecule type" value="Genomic_DNA"/>
</dbReference>
<accession>A0A8S5L7L3</accession>